<dbReference type="EMBL" id="JBFOLK010000003">
    <property type="protein sequence ID" value="KAL2525137.1"/>
    <property type="molecule type" value="Genomic_DNA"/>
</dbReference>
<dbReference type="Proteomes" id="UP001604336">
    <property type="component" value="Unassembled WGS sequence"/>
</dbReference>
<protein>
    <submittedName>
        <fullName evidence="1">Aminotransferase-like</fullName>
    </submittedName>
</protein>
<evidence type="ECO:0000313" key="2">
    <source>
        <dbReference type="Proteomes" id="UP001604336"/>
    </source>
</evidence>
<proteinExistence type="predicted"/>
<keyword evidence="2" id="KW-1185">Reference proteome</keyword>
<organism evidence="1 2">
    <name type="scientific">Abeliophyllum distichum</name>
    <dbReference type="NCBI Taxonomy" id="126358"/>
    <lineage>
        <taxon>Eukaryota</taxon>
        <taxon>Viridiplantae</taxon>
        <taxon>Streptophyta</taxon>
        <taxon>Embryophyta</taxon>
        <taxon>Tracheophyta</taxon>
        <taxon>Spermatophyta</taxon>
        <taxon>Magnoliopsida</taxon>
        <taxon>eudicotyledons</taxon>
        <taxon>Gunneridae</taxon>
        <taxon>Pentapetalae</taxon>
        <taxon>asterids</taxon>
        <taxon>lamiids</taxon>
        <taxon>Lamiales</taxon>
        <taxon>Oleaceae</taxon>
        <taxon>Forsythieae</taxon>
        <taxon>Abeliophyllum</taxon>
    </lineage>
</organism>
<sequence length="119" mass="13082">MMKHSATKAIFDCAKIFELLESATRPPLYDPILFPIALTFWSSEYNTFIFPLGPMSITLRDVGALVNLTPLGDTISSAILISSAAPKVDKMYTDSYSGMQELYNNSGGEPTHAERVAFL</sequence>
<gene>
    <name evidence="1" type="ORF">Adt_10191</name>
</gene>
<name>A0ABD1UJH1_9LAMI</name>
<evidence type="ECO:0000313" key="1">
    <source>
        <dbReference type="EMBL" id="KAL2525137.1"/>
    </source>
</evidence>
<comment type="caution">
    <text evidence="1">The sequence shown here is derived from an EMBL/GenBank/DDBJ whole genome shotgun (WGS) entry which is preliminary data.</text>
</comment>
<reference evidence="2" key="1">
    <citation type="submission" date="2024-07" db="EMBL/GenBank/DDBJ databases">
        <title>Two chromosome-level genome assemblies of Korean endemic species Abeliophyllum distichum and Forsythia ovata (Oleaceae).</title>
        <authorList>
            <person name="Jang H."/>
        </authorList>
    </citation>
    <scope>NUCLEOTIDE SEQUENCE [LARGE SCALE GENOMIC DNA]</scope>
</reference>
<dbReference type="AlphaFoldDB" id="A0ABD1UJH1"/>
<accession>A0ABD1UJH1</accession>